<evidence type="ECO:0000256" key="1">
    <source>
        <dbReference type="ARBA" id="ARBA00022614"/>
    </source>
</evidence>
<dbReference type="GO" id="GO:0031012">
    <property type="term" value="C:extracellular matrix"/>
    <property type="evidence" value="ECO:0007669"/>
    <property type="project" value="TreeGrafter"/>
</dbReference>
<name>A0A9Q1F504_SYNKA</name>
<reference evidence="5" key="1">
    <citation type="journal article" date="2023" name="Science">
        <title>Genome structures resolve the early diversification of teleost fishes.</title>
        <authorList>
            <person name="Parey E."/>
            <person name="Louis A."/>
            <person name="Montfort J."/>
            <person name="Bouchez O."/>
            <person name="Roques C."/>
            <person name="Iampietro C."/>
            <person name="Lluch J."/>
            <person name="Castinel A."/>
            <person name="Donnadieu C."/>
            <person name="Desvignes T."/>
            <person name="Floi Bucao C."/>
            <person name="Jouanno E."/>
            <person name="Wen M."/>
            <person name="Mejri S."/>
            <person name="Dirks R."/>
            <person name="Jansen H."/>
            <person name="Henkel C."/>
            <person name="Chen W.J."/>
            <person name="Zahm M."/>
            <person name="Cabau C."/>
            <person name="Klopp C."/>
            <person name="Thompson A.W."/>
            <person name="Robinson-Rechavi M."/>
            <person name="Braasch I."/>
            <person name="Lecointre G."/>
            <person name="Bobe J."/>
            <person name="Postlethwait J.H."/>
            <person name="Berthelot C."/>
            <person name="Roest Crollius H."/>
            <person name="Guiguen Y."/>
        </authorList>
    </citation>
    <scope>NUCLEOTIDE SEQUENCE</scope>
    <source>
        <strain evidence="5">WJC10195</strain>
    </source>
</reference>
<keyword evidence="1" id="KW-0433">Leucine-rich repeat</keyword>
<evidence type="ECO:0000256" key="3">
    <source>
        <dbReference type="ARBA" id="ARBA00022737"/>
    </source>
</evidence>
<dbReference type="InterPro" id="IPR032675">
    <property type="entry name" value="LRR_dom_sf"/>
</dbReference>
<keyword evidence="2" id="KW-0732">Signal</keyword>
<dbReference type="OrthoDB" id="8195690at2759"/>
<dbReference type="InterPro" id="IPR050328">
    <property type="entry name" value="Dev_Immune_Receptor"/>
</dbReference>
<dbReference type="AlphaFoldDB" id="A0A9Q1F504"/>
<dbReference type="Proteomes" id="UP001152622">
    <property type="component" value="Chromosome 8"/>
</dbReference>
<dbReference type="PANTHER" id="PTHR24373">
    <property type="entry name" value="SLIT RELATED LEUCINE-RICH REPEAT NEURONAL PROTEIN"/>
    <property type="match status" value="1"/>
</dbReference>
<accession>A0A9Q1F504</accession>
<feature type="transmembrane region" description="Helical" evidence="4">
    <location>
        <begin position="667"/>
        <end position="689"/>
    </location>
</feature>
<dbReference type="SMART" id="SM00369">
    <property type="entry name" value="LRR_TYP"/>
    <property type="match status" value="10"/>
</dbReference>
<proteinExistence type="predicted"/>
<dbReference type="SMART" id="SM00364">
    <property type="entry name" value="LRR_BAC"/>
    <property type="match status" value="6"/>
</dbReference>
<organism evidence="5 6">
    <name type="scientific">Synaphobranchus kaupii</name>
    <name type="common">Kaup's arrowtooth eel</name>
    <dbReference type="NCBI Taxonomy" id="118154"/>
    <lineage>
        <taxon>Eukaryota</taxon>
        <taxon>Metazoa</taxon>
        <taxon>Chordata</taxon>
        <taxon>Craniata</taxon>
        <taxon>Vertebrata</taxon>
        <taxon>Euteleostomi</taxon>
        <taxon>Actinopterygii</taxon>
        <taxon>Neopterygii</taxon>
        <taxon>Teleostei</taxon>
        <taxon>Anguilliformes</taxon>
        <taxon>Synaphobranchidae</taxon>
        <taxon>Synaphobranchus</taxon>
    </lineage>
</organism>
<dbReference type="InterPro" id="IPR001611">
    <property type="entry name" value="Leu-rich_rpt"/>
</dbReference>
<dbReference type="InterPro" id="IPR003591">
    <property type="entry name" value="Leu-rich_rpt_typical-subtyp"/>
</dbReference>
<dbReference type="PANTHER" id="PTHR24373:SF388">
    <property type="entry name" value="NEGATIVE REGULATOR OF REACTIVE OXYGEN SPECIES"/>
    <property type="match status" value="1"/>
</dbReference>
<keyword evidence="3" id="KW-0677">Repeat</keyword>
<evidence type="ECO:0000256" key="4">
    <source>
        <dbReference type="SAM" id="Phobius"/>
    </source>
</evidence>
<protein>
    <recommendedName>
        <fullName evidence="7">Leucine-rich repeat-containing protein 32</fullName>
    </recommendedName>
</protein>
<dbReference type="PRINTS" id="PR00019">
    <property type="entry name" value="LEURICHRPT"/>
</dbReference>
<sequence>MDLSGMEGKMFPAFKIQAINGHAGHRAVRHVAWRQERERMIAAAFICVLLALWSHTHCDSGTFRGMPGEAGTPSTPPGCVKVRQEELSCRNLNLTSIPTRLDPGLRRLDVSNNRIRSMGVLDLRSLQELDASGNGMRFLHEGVFQRMFRLRVLILAGNTLNEDAASSCREFRALLGLRSLDMSSNGLDHHSAELYLDKIHSLDRLKLAGNALTKLTPSLFSRSRYLRSLDVENNLVLDIEEGTFEPLKRLTWLNLAGNNLACICDFRLHGLKFLNVSRNSIEFFITHNSNESYQLETLDLSYNSLLYFPMLPKINDLRYLHLQNNKLGVLVPERSILEAQSLYEEINYGTVGNYEIYSNQSLGLLAHLDLSNNQLTSFPSETLSYLPSLEALNMSSNCLRNFGRNVTQKNDSQSGAQQPELLPSLRSLDLQHNQIQFLGLAEVLPEIETLNLWSNRVNPCAGNQSEPFRPNNTNGAPCVSFNRITTLRHLNLRENGIEILLPHTFQHTPLVSLDLSGNQAMTMVEGALEGLQETLEMLSVSGNEMQGSDLSLQCLGALRRLDLAWNRLEVLPDSVGCSPLRELDLRHNGFSLLDGHLLTRPASRLDAVFIAGNAFNCCTAGWLEILNGAGVRIPDLDEATCFYSRNGAMSTCSLSDHSKLCHPKPKVVIPVVTLLIAGFLSLVIILLLVKGASCKKCSSLNLKSNKVASIQYSNNDQSAAPVAKINMHDNELK</sequence>
<keyword evidence="4" id="KW-0812">Transmembrane</keyword>
<dbReference type="GO" id="GO:0050431">
    <property type="term" value="F:transforming growth factor beta binding"/>
    <property type="evidence" value="ECO:0007669"/>
    <property type="project" value="TreeGrafter"/>
</dbReference>
<dbReference type="PROSITE" id="PS51450">
    <property type="entry name" value="LRR"/>
    <property type="match status" value="3"/>
</dbReference>
<evidence type="ECO:0000313" key="6">
    <source>
        <dbReference type="Proteomes" id="UP001152622"/>
    </source>
</evidence>
<dbReference type="GO" id="GO:0005615">
    <property type="term" value="C:extracellular space"/>
    <property type="evidence" value="ECO:0007669"/>
    <property type="project" value="TreeGrafter"/>
</dbReference>
<comment type="caution">
    <text evidence="5">The sequence shown here is derived from an EMBL/GenBank/DDBJ whole genome shotgun (WGS) entry which is preliminary data.</text>
</comment>
<dbReference type="SUPFAM" id="SSF52058">
    <property type="entry name" value="L domain-like"/>
    <property type="match status" value="1"/>
</dbReference>
<evidence type="ECO:0000313" key="5">
    <source>
        <dbReference type="EMBL" id="KAJ8351317.1"/>
    </source>
</evidence>
<dbReference type="Pfam" id="PF13855">
    <property type="entry name" value="LRR_8"/>
    <property type="match status" value="2"/>
</dbReference>
<dbReference type="Pfam" id="PF13516">
    <property type="entry name" value="LRR_6"/>
    <property type="match status" value="1"/>
</dbReference>
<keyword evidence="4" id="KW-0472">Membrane</keyword>
<keyword evidence="6" id="KW-1185">Reference proteome</keyword>
<dbReference type="Gene3D" id="3.80.10.10">
    <property type="entry name" value="Ribonuclease Inhibitor"/>
    <property type="match status" value="5"/>
</dbReference>
<keyword evidence="4" id="KW-1133">Transmembrane helix</keyword>
<gene>
    <name evidence="5" type="ORF">SKAU_G00227930</name>
</gene>
<evidence type="ECO:0000256" key="2">
    <source>
        <dbReference type="ARBA" id="ARBA00022729"/>
    </source>
</evidence>
<dbReference type="EMBL" id="JAINUF010000008">
    <property type="protein sequence ID" value="KAJ8351317.1"/>
    <property type="molecule type" value="Genomic_DNA"/>
</dbReference>
<evidence type="ECO:0008006" key="7">
    <source>
        <dbReference type="Google" id="ProtNLM"/>
    </source>
</evidence>